<keyword evidence="9" id="KW-0560">Oxidoreductase</keyword>
<dbReference type="InterPro" id="IPR016169">
    <property type="entry name" value="FAD-bd_PCMH_sub2"/>
</dbReference>
<dbReference type="InterPro" id="IPR036010">
    <property type="entry name" value="2Fe-2S_ferredoxin-like_sf"/>
</dbReference>
<dbReference type="InterPro" id="IPR036683">
    <property type="entry name" value="CO_DH_flav_C_dom_sf"/>
</dbReference>
<evidence type="ECO:0000256" key="5">
    <source>
        <dbReference type="ARBA" id="ARBA00022630"/>
    </source>
</evidence>
<dbReference type="SMART" id="SM01008">
    <property type="entry name" value="Ald_Xan_dh_C"/>
    <property type="match status" value="1"/>
</dbReference>
<dbReference type="InterPro" id="IPR000674">
    <property type="entry name" value="Ald_Oxase/Xan_DH_a/b"/>
</dbReference>
<dbReference type="PANTHER" id="PTHR45444">
    <property type="entry name" value="XANTHINE DEHYDROGENASE"/>
    <property type="match status" value="1"/>
</dbReference>
<dbReference type="InterPro" id="IPR016208">
    <property type="entry name" value="Ald_Oxase/xanthine_DH-like"/>
</dbReference>
<dbReference type="Pfam" id="PF00111">
    <property type="entry name" value="Fer2"/>
    <property type="match status" value="1"/>
</dbReference>
<proteinExistence type="inferred from homology"/>
<feature type="non-terminal residue" evidence="16">
    <location>
        <position position="712"/>
    </location>
</feature>
<dbReference type="SMART" id="SM01092">
    <property type="entry name" value="CO_deh_flav_C"/>
    <property type="match status" value="1"/>
</dbReference>
<dbReference type="OrthoDB" id="8300278at2759"/>
<dbReference type="EMBL" id="VJMH01004999">
    <property type="protein sequence ID" value="KAF0701651.1"/>
    <property type="molecule type" value="Genomic_DNA"/>
</dbReference>
<evidence type="ECO:0000256" key="8">
    <source>
        <dbReference type="ARBA" id="ARBA00022827"/>
    </source>
</evidence>
<dbReference type="Pfam" id="PF01799">
    <property type="entry name" value="Fer2_2"/>
    <property type="match status" value="1"/>
</dbReference>
<evidence type="ECO:0000256" key="12">
    <source>
        <dbReference type="ARBA" id="ARBA00023027"/>
    </source>
</evidence>
<dbReference type="InterPro" id="IPR002346">
    <property type="entry name" value="Mopterin_DH_FAD-bd"/>
</dbReference>
<dbReference type="Gene3D" id="3.30.465.10">
    <property type="match status" value="1"/>
</dbReference>
<dbReference type="InterPro" id="IPR036856">
    <property type="entry name" value="Ald_Oxase/Xan_DH_a/b_sf"/>
</dbReference>
<evidence type="ECO:0000256" key="11">
    <source>
        <dbReference type="ARBA" id="ARBA00023014"/>
    </source>
</evidence>
<dbReference type="PROSITE" id="PS51387">
    <property type="entry name" value="FAD_PCMH"/>
    <property type="match status" value="1"/>
</dbReference>
<dbReference type="Gene3D" id="1.10.150.120">
    <property type="entry name" value="[2Fe-2S]-binding domain"/>
    <property type="match status" value="1"/>
</dbReference>
<dbReference type="InterPro" id="IPR016166">
    <property type="entry name" value="FAD-bd_PCMH"/>
</dbReference>
<evidence type="ECO:0000259" key="15">
    <source>
        <dbReference type="PROSITE" id="PS51387"/>
    </source>
</evidence>
<dbReference type="InterPro" id="IPR012675">
    <property type="entry name" value="Beta-grasp_dom_sf"/>
</dbReference>
<dbReference type="InterPro" id="IPR005107">
    <property type="entry name" value="CO_DH_flav_C"/>
</dbReference>
<evidence type="ECO:0000256" key="4">
    <source>
        <dbReference type="ARBA" id="ARBA00022505"/>
    </source>
</evidence>
<dbReference type="InterPro" id="IPR036884">
    <property type="entry name" value="2Fe-2S-bd_dom_sf"/>
</dbReference>
<keyword evidence="8" id="KW-0274">FAD</keyword>
<keyword evidence="6" id="KW-0001">2Fe-2S</keyword>
<dbReference type="Gene3D" id="3.90.1170.50">
    <property type="entry name" value="Aldehyde oxidase/xanthine dehydrogenase, a/b hammerhead"/>
    <property type="match status" value="1"/>
</dbReference>
<dbReference type="AlphaFoldDB" id="A0A6A4YTH4"/>
<evidence type="ECO:0000256" key="2">
    <source>
        <dbReference type="ARBA" id="ARBA00001974"/>
    </source>
</evidence>
<evidence type="ECO:0000256" key="1">
    <source>
        <dbReference type="ARBA" id="ARBA00001924"/>
    </source>
</evidence>
<dbReference type="Pfam" id="PF00941">
    <property type="entry name" value="FAD_binding_5"/>
    <property type="match status" value="1"/>
</dbReference>
<dbReference type="GO" id="GO:0016491">
    <property type="term" value="F:oxidoreductase activity"/>
    <property type="evidence" value="ECO:0007669"/>
    <property type="project" value="UniProtKB-KW"/>
</dbReference>
<dbReference type="PROSITE" id="PS00197">
    <property type="entry name" value="2FE2S_FER_1"/>
    <property type="match status" value="1"/>
</dbReference>
<dbReference type="SUPFAM" id="SSF54292">
    <property type="entry name" value="2Fe-2S ferredoxin-like"/>
    <property type="match status" value="1"/>
</dbReference>
<dbReference type="InterPro" id="IPR016167">
    <property type="entry name" value="FAD-bd_PCMH_sub1"/>
</dbReference>
<dbReference type="SUPFAM" id="SSF56176">
    <property type="entry name" value="FAD-binding/transporter-associated domain-like"/>
    <property type="match status" value="1"/>
</dbReference>
<feature type="domain" description="FAD-binding PCMH-type" evidence="15">
    <location>
        <begin position="295"/>
        <end position="481"/>
    </location>
</feature>
<evidence type="ECO:0000313" key="16">
    <source>
        <dbReference type="EMBL" id="KAF0701651.1"/>
    </source>
</evidence>
<keyword evidence="4" id="KW-0500">Molybdenum</keyword>
<keyword evidence="12" id="KW-0520">NAD</keyword>
<dbReference type="Gene3D" id="3.30.43.10">
    <property type="entry name" value="Uridine Diphospho-n-acetylenolpyruvylglucosamine Reductase, domain 2"/>
    <property type="match status" value="1"/>
</dbReference>
<evidence type="ECO:0000256" key="10">
    <source>
        <dbReference type="ARBA" id="ARBA00023004"/>
    </source>
</evidence>
<dbReference type="InterPro" id="IPR006058">
    <property type="entry name" value="2Fe2S_fd_BS"/>
</dbReference>
<dbReference type="GO" id="GO:0051537">
    <property type="term" value="F:2 iron, 2 sulfur cluster binding"/>
    <property type="evidence" value="ECO:0007669"/>
    <property type="project" value="UniProtKB-KW"/>
</dbReference>
<evidence type="ECO:0000256" key="13">
    <source>
        <dbReference type="ARBA" id="ARBA00034078"/>
    </source>
</evidence>
<name>A0A6A4YTH4_9STRA</name>
<dbReference type="InterPro" id="IPR001041">
    <property type="entry name" value="2Fe-2S_ferredoxin-type"/>
</dbReference>
<reference evidence="16" key="1">
    <citation type="submission" date="2019-06" db="EMBL/GenBank/DDBJ databases">
        <title>Genomics analysis of Aphanomyces spp. identifies a new class of oomycete effector associated with host adaptation.</title>
        <authorList>
            <person name="Gaulin E."/>
        </authorList>
    </citation>
    <scope>NUCLEOTIDE SEQUENCE</scope>
    <source>
        <strain evidence="16">CBS 578.67</strain>
    </source>
</reference>
<dbReference type="PANTHER" id="PTHR45444:SF3">
    <property type="entry name" value="XANTHINE DEHYDROGENASE"/>
    <property type="match status" value="1"/>
</dbReference>
<dbReference type="GO" id="GO:0071949">
    <property type="term" value="F:FAD binding"/>
    <property type="evidence" value="ECO:0007669"/>
    <property type="project" value="InterPro"/>
</dbReference>
<dbReference type="Gene3D" id="3.10.20.30">
    <property type="match status" value="1"/>
</dbReference>
<evidence type="ECO:0000259" key="14">
    <source>
        <dbReference type="PROSITE" id="PS51085"/>
    </source>
</evidence>
<accession>A0A6A4YTH4</accession>
<keyword evidence="10" id="KW-0408">Iron</keyword>
<dbReference type="Pfam" id="PF03450">
    <property type="entry name" value="CO_deh_flav_C"/>
    <property type="match status" value="1"/>
</dbReference>
<comment type="cofactor">
    <cofactor evidence="2">
        <name>FAD</name>
        <dbReference type="ChEBI" id="CHEBI:57692"/>
    </cofactor>
</comment>
<dbReference type="InterPro" id="IPR036318">
    <property type="entry name" value="FAD-bd_PCMH-like_sf"/>
</dbReference>
<dbReference type="SUPFAM" id="SSF54665">
    <property type="entry name" value="CO dehydrogenase molybdoprotein N-domain-like"/>
    <property type="match status" value="1"/>
</dbReference>
<dbReference type="SUPFAM" id="SSF55447">
    <property type="entry name" value="CO dehydrogenase flavoprotein C-terminal domain-like"/>
    <property type="match status" value="1"/>
</dbReference>
<dbReference type="SUPFAM" id="SSF47741">
    <property type="entry name" value="CO dehydrogenase ISP C-domain like"/>
    <property type="match status" value="1"/>
</dbReference>
<gene>
    <name evidence="16" type="ORF">As57867_007902</name>
</gene>
<dbReference type="PROSITE" id="PS51085">
    <property type="entry name" value="2FE2S_FER_2"/>
    <property type="match status" value="1"/>
</dbReference>
<dbReference type="Pfam" id="PF01315">
    <property type="entry name" value="Ald_Xan_dh_C"/>
    <property type="match status" value="1"/>
</dbReference>
<dbReference type="Gene3D" id="3.30.390.50">
    <property type="entry name" value="CO dehydrogenase flavoprotein, C-terminal domain"/>
    <property type="match status" value="1"/>
</dbReference>
<evidence type="ECO:0000256" key="6">
    <source>
        <dbReference type="ARBA" id="ARBA00022714"/>
    </source>
</evidence>
<evidence type="ECO:0000256" key="3">
    <source>
        <dbReference type="ARBA" id="ARBA00006849"/>
    </source>
</evidence>
<evidence type="ECO:0008006" key="17">
    <source>
        <dbReference type="Google" id="ProtNLM"/>
    </source>
</evidence>
<keyword evidence="7" id="KW-0479">Metal-binding</keyword>
<dbReference type="FunFam" id="3.10.20.30:FF:000012">
    <property type="entry name" value="Xanthine dehydrogenase/oxidase"/>
    <property type="match status" value="1"/>
</dbReference>
<keyword evidence="11" id="KW-0411">Iron-sulfur</keyword>
<comment type="cofactor">
    <cofactor evidence="1">
        <name>Mo-molybdopterin</name>
        <dbReference type="ChEBI" id="CHEBI:71302"/>
    </cofactor>
</comment>
<evidence type="ECO:0000256" key="7">
    <source>
        <dbReference type="ARBA" id="ARBA00022723"/>
    </source>
</evidence>
<protein>
    <recommendedName>
        <fullName evidence="17">FAD-binding PCMH-type domain-containing protein</fullName>
    </recommendedName>
</protein>
<comment type="caution">
    <text evidence="16">The sequence shown here is derived from an EMBL/GenBank/DDBJ whole genome shotgun (WGS) entry which is preliminary data.</text>
</comment>
<dbReference type="CDD" id="cd00207">
    <property type="entry name" value="fer2"/>
    <property type="match status" value="1"/>
</dbReference>
<comment type="cofactor">
    <cofactor evidence="13">
        <name>[2Fe-2S] cluster</name>
        <dbReference type="ChEBI" id="CHEBI:190135"/>
    </cofactor>
</comment>
<comment type="similarity">
    <text evidence="3">Belongs to the xanthine dehydrogenase family.</text>
</comment>
<organism evidence="16">
    <name type="scientific">Aphanomyces stellatus</name>
    <dbReference type="NCBI Taxonomy" id="120398"/>
    <lineage>
        <taxon>Eukaryota</taxon>
        <taxon>Sar</taxon>
        <taxon>Stramenopiles</taxon>
        <taxon>Oomycota</taxon>
        <taxon>Saprolegniomycetes</taxon>
        <taxon>Saprolegniales</taxon>
        <taxon>Verrucalvaceae</taxon>
        <taxon>Aphanomyces</taxon>
    </lineage>
</organism>
<feature type="domain" description="2Fe-2S ferredoxin-type" evidence="14">
    <location>
        <begin position="18"/>
        <end position="110"/>
    </location>
</feature>
<evidence type="ECO:0000256" key="9">
    <source>
        <dbReference type="ARBA" id="ARBA00023002"/>
    </source>
</evidence>
<dbReference type="InterPro" id="IPR002888">
    <property type="entry name" value="2Fe-2S-bd"/>
</dbReference>
<sequence length="712" mass="76565">MSTCASVADLDPMASWTHSLTFALNGTKVVVDANTTPRFHDLRLIDYLRDHARLTGTKLACGEGGCGACTVVLGHRTSATDQTLVHRSVNACLIPLASIDGMAVFTVEGIGSTKGGLHAIQKRMVINYAMQCGFCTSGWVTNMYELLKNTPEGAAPTLAAVEAQFDGNLCRCTGYRPILKTMHSFAAPTAERMTSIEYDANEMVDEDPEGDPESFELIHHEDYVNPVDDGASHEHCDHSDATRAAKKCTSSCDACPHATFRDLEDLIPYDKGQDPMIPSFIATYTPVPLHFEQTIDPTTRHWYRVLSLTQLDQVQAKHTDDVMLVGGRTSRGVTKYFNDTAPYVQPPTASIFVDITHIPELSAVQITDSAIVVGGAVTLAVLLKTLQSVSKTNAFVHVLALHIGKIANHQVRNAGTWAGNIEMARQFKSFPSDLVTALVGYGASVTVRLSTPTPLTMSAFLALTDTKAPLLISLTLPLYADTATLRHTFRCHKVAQRRENSHAHVNAAIFVVVNATNVVTASTIVFGGVGPDDTLVRCTQTENAIQDQVLTTASLQRTLDVLTNEVNNPDPFKGSVVRTFWYKTMLKAAPSLSSAALKSGVNELPRRVSGGQQVIPTHKDSAPVGNAIPKLSSNLLVSGEAKYVADMPPIPGLLYGALVFSTQAPKRVLQIDDAAARRMPGVVDVVTAGDIPGTNLVGDGTETLFVPIYGSS</sequence>
<keyword evidence="5" id="KW-0285">Flavoprotein</keyword>
<dbReference type="GO" id="GO:0005506">
    <property type="term" value="F:iron ion binding"/>
    <property type="evidence" value="ECO:0007669"/>
    <property type="project" value="InterPro"/>
</dbReference>